<sequence>MQDIVYIKYDKKIGEDESKKVTTYGPIKTPKSSEFAEDFDETKLEHPWIVPHGKRRDGMSTGKHPTGSSRTKVTLFDVLDGLIDEFANKKTYPSLTNITLIGHGGGGQLLQRYAQYPSRDVISIVGYDDKAAAGDRSRMVYMQGGGERYINEHARTREYLDGFPGKFENPPRWSILVNGTSGLRLKAQN</sequence>
<protein>
    <recommendedName>
        <fullName evidence="3">Alpha/beta hydrolase</fullName>
    </recommendedName>
</protein>
<dbReference type="InterPro" id="IPR029058">
    <property type="entry name" value="AB_hydrolase_fold"/>
</dbReference>
<dbReference type="Proteomes" id="UP001055219">
    <property type="component" value="Unassembled WGS sequence"/>
</dbReference>
<dbReference type="OrthoDB" id="2019572at2759"/>
<name>A0A9Q0BGE2_9HYPO</name>
<evidence type="ECO:0000313" key="2">
    <source>
        <dbReference type="Proteomes" id="UP001055219"/>
    </source>
</evidence>
<reference evidence="1" key="2">
    <citation type="submission" date="2022-07" db="EMBL/GenBank/DDBJ databases">
        <authorList>
            <person name="Goncalves M.F.M."/>
            <person name="Hilario S."/>
            <person name="Van De Peer Y."/>
            <person name="Esteves A.C."/>
            <person name="Alves A."/>
        </authorList>
    </citation>
    <scope>NUCLEOTIDE SEQUENCE</scope>
    <source>
        <strain evidence="1">MUM 19.33</strain>
    </source>
</reference>
<dbReference type="SUPFAM" id="SSF53474">
    <property type="entry name" value="alpha/beta-Hydrolases"/>
    <property type="match status" value="1"/>
</dbReference>
<keyword evidence="2" id="KW-1185">Reference proteome</keyword>
<dbReference type="EMBL" id="JAGIXG020000007">
    <property type="protein sequence ID" value="KAI6783620.1"/>
    <property type="molecule type" value="Genomic_DNA"/>
</dbReference>
<evidence type="ECO:0000313" key="1">
    <source>
        <dbReference type="EMBL" id="KAI6783620.1"/>
    </source>
</evidence>
<dbReference type="GeneID" id="75832132"/>
<dbReference type="RefSeq" id="XP_051364476.1">
    <property type="nucleotide sequence ID" value="XM_051504091.1"/>
</dbReference>
<organism evidence="1 2">
    <name type="scientific">Emericellopsis cladophorae</name>
    <dbReference type="NCBI Taxonomy" id="2686198"/>
    <lineage>
        <taxon>Eukaryota</taxon>
        <taxon>Fungi</taxon>
        <taxon>Dikarya</taxon>
        <taxon>Ascomycota</taxon>
        <taxon>Pezizomycotina</taxon>
        <taxon>Sordariomycetes</taxon>
        <taxon>Hypocreomycetidae</taxon>
        <taxon>Hypocreales</taxon>
        <taxon>Bionectriaceae</taxon>
        <taxon>Emericellopsis</taxon>
    </lineage>
</organism>
<dbReference type="Gene3D" id="3.40.50.1820">
    <property type="entry name" value="alpha/beta hydrolase"/>
    <property type="match status" value="1"/>
</dbReference>
<reference evidence="1" key="1">
    <citation type="journal article" date="2021" name="J Fungi (Basel)">
        <title>Genomic and Metabolomic Analyses of the Marine Fungus Emericellopsis cladophorae: Insights into Saltwater Adaptability Mechanisms and Its Biosynthetic Potential.</title>
        <authorList>
            <person name="Goncalves M.F.M."/>
            <person name="Hilario S."/>
            <person name="Van de Peer Y."/>
            <person name="Esteves A.C."/>
            <person name="Alves A."/>
        </authorList>
    </citation>
    <scope>NUCLEOTIDE SEQUENCE</scope>
    <source>
        <strain evidence="1">MUM 19.33</strain>
    </source>
</reference>
<dbReference type="PANTHER" id="PTHR35560:SF3">
    <property type="entry name" value="PEPTIDASE S9 PROLYL OLIGOPEPTIDASE CATALYTIC DOMAIN-CONTAINING PROTEIN"/>
    <property type="match status" value="1"/>
</dbReference>
<gene>
    <name evidence="1" type="ORF">J7T54_005649</name>
</gene>
<dbReference type="PANTHER" id="PTHR35560">
    <property type="entry name" value="BLL0132 PROTEIN"/>
    <property type="match status" value="1"/>
</dbReference>
<accession>A0A9Q0BGE2</accession>
<evidence type="ECO:0008006" key="3">
    <source>
        <dbReference type="Google" id="ProtNLM"/>
    </source>
</evidence>
<comment type="caution">
    <text evidence="1">The sequence shown here is derived from an EMBL/GenBank/DDBJ whole genome shotgun (WGS) entry which is preliminary data.</text>
</comment>
<dbReference type="AlphaFoldDB" id="A0A9Q0BGE2"/>
<proteinExistence type="predicted"/>